<evidence type="ECO:0000313" key="1">
    <source>
        <dbReference type="EMBL" id="CAL1360780.1"/>
    </source>
</evidence>
<dbReference type="AlphaFoldDB" id="A0AAV2CWS7"/>
<keyword evidence="2" id="KW-1185">Reference proteome</keyword>
<proteinExistence type="predicted"/>
<dbReference type="EMBL" id="OZ034814">
    <property type="protein sequence ID" value="CAL1360780.1"/>
    <property type="molecule type" value="Genomic_DNA"/>
</dbReference>
<reference evidence="1 2" key="1">
    <citation type="submission" date="2024-04" db="EMBL/GenBank/DDBJ databases">
        <authorList>
            <person name="Fracassetti M."/>
        </authorList>
    </citation>
    <scope>NUCLEOTIDE SEQUENCE [LARGE SCALE GENOMIC DNA]</scope>
</reference>
<organism evidence="1 2">
    <name type="scientific">Linum trigynum</name>
    <dbReference type="NCBI Taxonomy" id="586398"/>
    <lineage>
        <taxon>Eukaryota</taxon>
        <taxon>Viridiplantae</taxon>
        <taxon>Streptophyta</taxon>
        <taxon>Embryophyta</taxon>
        <taxon>Tracheophyta</taxon>
        <taxon>Spermatophyta</taxon>
        <taxon>Magnoliopsida</taxon>
        <taxon>eudicotyledons</taxon>
        <taxon>Gunneridae</taxon>
        <taxon>Pentapetalae</taxon>
        <taxon>rosids</taxon>
        <taxon>fabids</taxon>
        <taxon>Malpighiales</taxon>
        <taxon>Linaceae</taxon>
        <taxon>Linum</taxon>
    </lineage>
</organism>
<gene>
    <name evidence="1" type="ORF">LTRI10_LOCUS8192</name>
</gene>
<evidence type="ECO:0000313" key="2">
    <source>
        <dbReference type="Proteomes" id="UP001497516"/>
    </source>
</evidence>
<dbReference type="Proteomes" id="UP001497516">
    <property type="component" value="Chromosome 10"/>
</dbReference>
<name>A0AAV2CWS7_9ROSI</name>
<sequence>MEHPLLKNDIILNGVKIRRIENEVSGSSVNYSGWDKRIGEVQKAHEGQFIDSEIKENEGNGKPKYLGCLSTSDSFTS</sequence>
<protein>
    <submittedName>
        <fullName evidence="1">Uncharacterized protein</fullName>
    </submittedName>
</protein>
<accession>A0AAV2CWS7</accession>